<feature type="transmembrane region" description="Helical" evidence="6">
    <location>
        <begin position="76"/>
        <end position="99"/>
    </location>
</feature>
<comment type="caution">
    <text evidence="8">The sequence shown here is derived from an EMBL/GenBank/DDBJ whole genome shotgun (WGS) entry which is preliminary data.</text>
</comment>
<evidence type="ECO:0000256" key="4">
    <source>
        <dbReference type="ARBA" id="ARBA00023002"/>
    </source>
</evidence>
<reference evidence="8" key="2">
    <citation type="submission" date="2023-01" db="EMBL/GenBank/DDBJ databases">
        <authorList>
            <person name="Sun Q."/>
            <person name="Evtushenko L."/>
        </authorList>
    </citation>
    <scope>NUCLEOTIDE SEQUENCE</scope>
    <source>
        <strain evidence="8">VKM Ac-1401</strain>
    </source>
</reference>
<gene>
    <name evidence="8" type="ORF">GCM10017584_32650</name>
</gene>
<dbReference type="PIRSF" id="PIRSF015596">
    <property type="entry name" value="5_alpha-SR2"/>
    <property type="match status" value="1"/>
</dbReference>
<dbReference type="Pfam" id="PF02544">
    <property type="entry name" value="Steroid_dh"/>
    <property type="match status" value="1"/>
</dbReference>
<organism evidence="8 9">
    <name type="scientific">Leifsonia poae</name>
    <dbReference type="NCBI Taxonomy" id="110933"/>
    <lineage>
        <taxon>Bacteria</taxon>
        <taxon>Bacillati</taxon>
        <taxon>Actinomycetota</taxon>
        <taxon>Actinomycetes</taxon>
        <taxon>Micrococcales</taxon>
        <taxon>Microbacteriaceae</taxon>
        <taxon>Leifsonia</taxon>
    </lineage>
</organism>
<dbReference type="PANTHER" id="PTHR10556:SF43">
    <property type="entry name" value="STEROID 5-ALPHA-REDUCTASE DET2"/>
    <property type="match status" value="1"/>
</dbReference>
<keyword evidence="5 6" id="KW-0472">Membrane</keyword>
<evidence type="ECO:0000256" key="5">
    <source>
        <dbReference type="ARBA" id="ARBA00023136"/>
    </source>
</evidence>
<dbReference type="AlphaFoldDB" id="A0A9W6HBV6"/>
<dbReference type="Gene3D" id="1.20.120.1630">
    <property type="match status" value="1"/>
</dbReference>
<dbReference type="InterPro" id="IPR016636">
    <property type="entry name" value="3-oxo-5-alpha-steroid_4-DH"/>
</dbReference>
<feature type="transmembrane region" description="Helical" evidence="6">
    <location>
        <begin position="12"/>
        <end position="32"/>
    </location>
</feature>
<comment type="subcellular location">
    <subcellularLocation>
        <location evidence="1">Membrane</location>
        <topology evidence="1">Multi-pass membrane protein</topology>
    </subcellularLocation>
</comment>
<evidence type="ECO:0000256" key="1">
    <source>
        <dbReference type="ARBA" id="ARBA00004141"/>
    </source>
</evidence>
<dbReference type="GO" id="GO:0008202">
    <property type="term" value="P:steroid metabolic process"/>
    <property type="evidence" value="ECO:0007669"/>
    <property type="project" value="InterPro"/>
</dbReference>
<feature type="transmembrane region" description="Helical" evidence="6">
    <location>
        <begin position="144"/>
        <end position="161"/>
    </location>
</feature>
<dbReference type="InterPro" id="IPR039357">
    <property type="entry name" value="SRD5A/TECR"/>
</dbReference>
<keyword evidence="4" id="KW-0560">Oxidoreductase</keyword>
<sequence>MTRVPDTAFGWLVALEIALAVVTFVALCFIVAPYGRHNRGGWGPTVPSRVGWVVMESPASILFLVFYLLGEHRAELVPLIFLALWQLHYVQRAFVYPFLMRGGGRMPVSVMAMAMLFNLLNTWINARWISEYGSYATSWLADPRFLVGVLVFLAGFALNIGSDRILRRLRRPGSSGYSIPQGGGFRYVSSPNYLGEMIEWIGWAVATWSPAGLAFALYTVANLAPRAVSNHRWYRQTFDDYPPERRALIPFIV</sequence>
<feature type="domain" description="3-oxo-5-alpha-steroid 4-dehydrogenase C-terminal" evidence="7">
    <location>
        <begin position="105"/>
        <end position="252"/>
    </location>
</feature>
<keyword evidence="9" id="KW-1185">Reference proteome</keyword>
<dbReference type="PROSITE" id="PS50244">
    <property type="entry name" value="S5A_REDUCTASE"/>
    <property type="match status" value="1"/>
</dbReference>
<keyword evidence="2 6" id="KW-0812">Transmembrane</keyword>
<accession>A0A9W6HBV6</accession>
<dbReference type="PANTHER" id="PTHR10556">
    <property type="entry name" value="3-OXO-5-ALPHA-STEROID 4-DEHYDROGENASE"/>
    <property type="match status" value="1"/>
</dbReference>
<evidence type="ECO:0000313" key="8">
    <source>
        <dbReference type="EMBL" id="GLJ77691.1"/>
    </source>
</evidence>
<evidence type="ECO:0000259" key="7">
    <source>
        <dbReference type="Pfam" id="PF02544"/>
    </source>
</evidence>
<dbReference type="GO" id="GO:0003865">
    <property type="term" value="F:3-oxo-5-alpha-steroid 4-dehydrogenase activity"/>
    <property type="evidence" value="ECO:0007669"/>
    <property type="project" value="InterPro"/>
</dbReference>
<protein>
    <submittedName>
        <fullName evidence="8">Steroid dehydrogenase</fullName>
    </submittedName>
</protein>
<evidence type="ECO:0000313" key="9">
    <source>
        <dbReference type="Proteomes" id="UP001142372"/>
    </source>
</evidence>
<evidence type="ECO:0000256" key="2">
    <source>
        <dbReference type="ARBA" id="ARBA00022692"/>
    </source>
</evidence>
<proteinExistence type="predicted"/>
<feature type="transmembrane region" description="Helical" evidence="6">
    <location>
        <begin position="106"/>
        <end position="124"/>
    </location>
</feature>
<keyword evidence="3 6" id="KW-1133">Transmembrane helix</keyword>
<reference evidence="8" key="1">
    <citation type="journal article" date="2014" name="Int. J. Syst. Evol. Microbiol.">
        <title>Complete genome sequence of Corynebacterium casei LMG S-19264T (=DSM 44701T), isolated from a smear-ripened cheese.</title>
        <authorList>
            <consortium name="US DOE Joint Genome Institute (JGI-PGF)"/>
            <person name="Walter F."/>
            <person name="Albersmeier A."/>
            <person name="Kalinowski J."/>
            <person name="Ruckert C."/>
        </authorList>
    </citation>
    <scope>NUCLEOTIDE SEQUENCE</scope>
    <source>
        <strain evidence="8">VKM Ac-1401</strain>
    </source>
</reference>
<name>A0A9W6HBV6_9MICO</name>
<dbReference type="InterPro" id="IPR001104">
    <property type="entry name" value="3-oxo-5_a-steroid_4-DH_C"/>
</dbReference>
<evidence type="ECO:0000256" key="6">
    <source>
        <dbReference type="SAM" id="Phobius"/>
    </source>
</evidence>
<dbReference type="EMBL" id="BSEN01000015">
    <property type="protein sequence ID" value="GLJ77691.1"/>
    <property type="molecule type" value="Genomic_DNA"/>
</dbReference>
<dbReference type="FunFam" id="1.20.120.1630:FF:000002">
    <property type="entry name" value="Steroid 5 alpha-reductase 1"/>
    <property type="match status" value="1"/>
</dbReference>
<evidence type="ECO:0000256" key="3">
    <source>
        <dbReference type="ARBA" id="ARBA00022989"/>
    </source>
</evidence>
<dbReference type="GO" id="GO:0016020">
    <property type="term" value="C:membrane"/>
    <property type="evidence" value="ECO:0007669"/>
    <property type="project" value="UniProtKB-SubCell"/>
</dbReference>
<feature type="transmembrane region" description="Helical" evidence="6">
    <location>
        <begin position="52"/>
        <end position="70"/>
    </location>
</feature>
<dbReference type="Proteomes" id="UP001142372">
    <property type="component" value="Unassembled WGS sequence"/>
</dbReference>